<feature type="region of interest" description="Disordered" evidence="1">
    <location>
        <begin position="190"/>
        <end position="215"/>
    </location>
</feature>
<keyword evidence="3" id="KW-1185">Reference proteome</keyword>
<dbReference type="Proteomes" id="UP000633509">
    <property type="component" value="Unassembled WGS sequence"/>
</dbReference>
<feature type="compositionally biased region" description="Basic residues" evidence="1">
    <location>
        <begin position="205"/>
        <end position="215"/>
    </location>
</feature>
<dbReference type="EMBL" id="JADBEK010000001">
    <property type="protein sequence ID" value="MBE1583051.1"/>
    <property type="molecule type" value="Genomic_DNA"/>
</dbReference>
<protein>
    <submittedName>
        <fullName evidence="2">Uncharacterized protein</fullName>
    </submittedName>
</protein>
<evidence type="ECO:0000256" key="1">
    <source>
        <dbReference type="SAM" id="MobiDB-lite"/>
    </source>
</evidence>
<comment type="caution">
    <text evidence="2">The sequence shown here is derived from an EMBL/GenBank/DDBJ whole genome shotgun (WGS) entry which is preliminary data.</text>
</comment>
<sequence>MFGSGHGGAAGDEDAFAGPADELAYGRFVEVDDAGDLPVGVVERLPQHVGGAFGGGEPFQEQQHGELQGLGAFGAEAGVGAGVDGFGQPRAEMGLAADAGGPGGVDRQPGGRGGQERGGVLDRGAVVGLPAQPDVLHQVLGLADAGQHPVGDPEQARSHTGEHRYRLLQIGHRHRPLLVTSAISRLLPPELRGQAGAKVQARKISSSHRSRRRPP</sequence>
<proteinExistence type="predicted"/>
<evidence type="ECO:0000313" key="2">
    <source>
        <dbReference type="EMBL" id="MBE1583051.1"/>
    </source>
</evidence>
<name>A0ABR9LQW3_9ACTN</name>
<reference evidence="2 3" key="1">
    <citation type="submission" date="2020-10" db="EMBL/GenBank/DDBJ databases">
        <title>Sequencing the genomes of 1000 actinobacteria strains.</title>
        <authorList>
            <person name="Klenk H.-P."/>
        </authorList>
    </citation>
    <scope>NUCLEOTIDE SEQUENCE [LARGE SCALE GENOMIC DNA]</scope>
    <source>
        <strain evidence="2 3">DSM 43173</strain>
    </source>
</reference>
<evidence type="ECO:0000313" key="3">
    <source>
        <dbReference type="Proteomes" id="UP000633509"/>
    </source>
</evidence>
<accession>A0ABR9LQW3</accession>
<gene>
    <name evidence="2" type="ORF">H4W80_001309</name>
</gene>
<organism evidence="2 3">
    <name type="scientific">Nonomuraea angiospora</name>
    <dbReference type="NCBI Taxonomy" id="46172"/>
    <lineage>
        <taxon>Bacteria</taxon>
        <taxon>Bacillati</taxon>
        <taxon>Actinomycetota</taxon>
        <taxon>Actinomycetes</taxon>
        <taxon>Streptosporangiales</taxon>
        <taxon>Streptosporangiaceae</taxon>
        <taxon>Nonomuraea</taxon>
    </lineage>
</organism>